<protein>
    <submittedName>
        <fullName evidence="1">Uncharacterized protein</fullName>
    </submittedName>
</protein>
<evidence type="ECO:0000313" key="2">
    <source>
        <dbReference type="Proteomes" id="UP001055072"/>
    </source>
</evidence>
<comment type="caution">
    <text evidence="1">The sequence shown here is derived from an EMBL/GenBank/DDBJ whole genome shotgun (WGS) entry which is preliminary data.</text>
</comment>
<sequence>MTDSVVIFDAEKTHAADTEYFVRRGMTKGYQILSLLAPPVYAVFAISKYGRGHITVNRILRATWMGGSAGVVGGGAFEYARSQWTDAERLRNRRLVATYNTSSLRADDHATIGGILFAVVTPALFWKRANSINLILGGAGIGSAVGLLTHYGRSLTGDHPPVVEIPTPSPPNTTEEATTAPPP</sequence>
<keyword evidence="2" id="KW-1185">Reference proteome</keyword>
<name>A0ACB8TTZ2_9APHY</name>
<proteinExistence type="predicted"/>
<organism evidence="1 2">
    <name type="scientific">Irpex rosettiformis</name>
    <dbReference type="NCBI Taxonomy" id="378272"/>
    <lineage>
        <taxon>Eukaryota</taxon>
        <taxon>Fungi</taxon>
        <taxon>Dikarya</taxon>
        <taxon>Basidiomycota</taxon>
        <taxon>Agaricomycotina</taxon>
        <taxon>Agaricomycetes</taxon>
        <taxon>Polyporales</taxon>
        <taxon>Irpicaceae</taxon>
        <taxon>Irpex</taxon>
    </lineage>
</organism>
<evidence type="ECO:0000313" key="1">
    <source>
        <dbReference type="EMBL" id="KAI0085455.1"/>
    </source>
</evidence>
<dbReference type="Proteomes" id="UP001055072">
    <property type="component" value="Unassembled WGS sequence"/>
</dbReference>
<dbReference type="EMBL" id="MU274931">
    <property type="protein sequence ID" value="KAI0085455.1"/>
    <property type="molecule type" value="Genomic_DNA"/>
</dbReference>
<accession>A0ACB8TTZ2</accession>
<reference evidence="1" key="1">
    <citation type="journal article" date="2021" name="Environ. Microbiol.">
        <title>Gene family expansions and transcriptome signatures uncover fungal adaptations to wood decay.</title>
        <authorList>
            <person name="Hage H."/>
            <person name="Miyauchi S."/>
            <person name="Viragh M."/>
            <person name="Drula E."/>
            <person name="Min B."/>
            <person name="Chaduli D."/>
            <person name="Navarro D."/>
            <person name="Favel A."/>
            <person name="Norest M."/>
            <person name="Lesage-Meessen L."/>
            <person name="Balint B."/>
            <person name="Merenyi Z."/>
            <person name="de Eugenio L."/>
            <person name="Morin E."/>
            <person name="Martinez A.T."/>
            <person name="Baldrian P."/>
            <person name="Stursova M."/>
            <person name="Martinez M.J."/>
            <person name="Novotny C."/>
            <person name="Magnuson J.K."/>
            <person name="Spatafora J.W."/>
            <person name="Maurice S."/>
            <person name="Pangilinan J."/>
            <person name="Andreopoulos W."/>
            <person name="LaButti K."/>
            <person name="Hundley H."/>
            <person name="Na H."/>
            <person name="Kuo A."/>
            <person name="Barry K."/>
            <person name="Lipzen A."/>
            <person name="Henrissat B."/>
            <person name="Riley R."/>
            <person name="Ahrendt S."/>
            <person name="Nagy L.G."/>
            <person name="Grigoriev I.V."/>
            <person name="Martin F."/>
            <person name="Rosso M.N."/>
        </authorList>
    </citation>
    <scope>NUCLEOTIDE SEQUENCE</scope>
    <source>
        <strain evidence="1">CBS 384.51</strain>
    </source>
</reference>
<gene>
    <name evidence="1" type="ORF">BDY19DRAFT_1094909</name>
</gene>